<evidence type="ECO:0000256" key="5">
    <source>
        <dbReference type="ARBA" id="ARBA00023274"/>
    </source>
</evidence>
<organism evidence="7 8">
    <name type="scientific">Thermotomaculum hydrothermale</name>
    <dbReference type="NCBI Taxonomy" id="981385"/>
    <lineage>
        <taxon>Bacteria</taxon>
        <taxon>Pseudomonadati</taxon>
        <taxon>Acidobacteriota</taxon>
        <taxon>Holophagae</taxon>
        <taxon>Thermotomaculales</taxon>
        <taxon>Thermotomaculaceae</taxon>
        <taxon>Thermotomaculum</taxon>
    </lineage>
</organism>
<dbReference type="HAMAP" id="MF_01369_B">
    <property type="entry name" value="Ribosomal_uL23_B"/>
    <property type="match status" value="1"/>
</dbReference>
<dbReference type="NCBIfam" id="NF004363">
    <property type="entry name" value="PRK05738.2-4"/>
    <property type="match status" value="1"/>
</dbReference>
<keyword evidence="5 6" id="KW-0687">Ribonucleoprotein</keyword>
<dbReference type="GO" id="GO:0005840">
    <property type="term" value="C:ribosome"/>
    <property type="evidence" value="ECO:0007669"/>
    <property type="project" value="UniProtKB-KW"/>
</dbReference>
<name>A0A7R6PFS4_9BACT</name>
<keyword evidence="4 6" id="KW-0689">Ribosomal protein</keyword>
<dbReference type="NCBIfam" id="NF004359">
    <property type="entry name" value="PRK05738.1-3"/>
    <property type="match status" value="1"/>
</dbReference>
<dbReference type="InterPro" id="IPR013025">
    <property type="entry name" value="Ribosomal_uL23-like"/>
</dbReference>
<dbReference type="InterPro" id="IPR012678">
    <property type="entry name" value="Ribosomal_uL23/eL15/eS24_sf"/>
</dbReference>
<dbReference type="InterPro" id="IPR012677">
    <property type="entry name" value="Nucleotide-bd_a/b_plait_sf"/>
</dbReference>
<proteinExistence type="inferred from homology"/>
<comment type="subunit">
    <text evidence="6">Part of the 50S ribosomal subunit. Contacts protein L29, and trigger factor when it is bound to the ribosome.</text>
</comment>
<dbReference type="EMBL" id="AP017470">
    <property type="protein sequence ID" value="BBB32928.1"/>
    <property type="molecule type" value="Genomic_DNA"/>
</dbReference>
<dbReference type="PANTHER" id="PTHR11620">
    <property type="entry name" value="60S RIBOSOMAL PROTEIN L23A"/>
    <property type="match status" value="1"/>
</dbReference>
<dbReference type="NCBIfam" id="NF004366">
    <property type="entry name" value="PRK05738.3-2"/>
    <property type="match status" value="1"/>
</dbReference>
<dbReference type="FunFam" id="3.30.70.330:FF:000001">
    <property type="entry name" value="50S ribosomal protein L23"/>
    <property type="match status" value="1"/>
</dbReference>
<evidence type="ECO:0000313" key="8">
    <source>
        <dbReference type="Proteomes" id="UP000595564"/>
    </source>
</evidence>
<evidence type="ECO:0000256" key="3">
    <source>
        <dbReference type="ARBA" id="ARBA00022884"/>
    </source>
</evidence>
<comment type="function">
    <text evidence="6">One of the early assembly proteins it binds 23S rRNA. One of the proteins that surrounds the polypeptide exit tunnel on the outside of the ribosome. Forms the main docking site for trigger factor binding to the ribosome.</text>
</comment>
<dbReference type="GO" id="GO:0006412">
    <property type="term" value="P:translation"/>
    <property type="evidence" value="ECO:0007669"/>
    <property type="project" value="UniProtKB-UniRule"/>
</dbReference>
<comment type="similarity">
    <text evidence="1 6">Belongs to the universal ribosomal protein uL23 family.</text>
</comment>
<keyword evidence="2 6" id="KW-0699">rRNA-binding</keyword>
<dbReference type="Gene3D" id="3.30.70.330">
    <property type="match status" value="1"/>
</dbReference>
<evidence type="ECO:0000256" key="2">
    <source>
        <dbReference type="ARBA" id="ARBA00022730"/>
    </source>
</evidence>
<keyword evidence="8" id="KW-1185">Reference proteome</keyword>
<sequence>MRTEYDIILRPILSERSTFLQERENAYTFEVAKDATKPQIKKAVEKIFGVKVKSVRTVNVKGKKKRLGRFEGKRRDWKKAIVYLADKEKKIDFFDNV</sequence>
<dbReference type="SUPFAM" id="SSF54189">
    <property type="entry name" value="Ribosomal proteins S24e, L23 and L15e"/>
    <property type="match status" value="1"/>
</dbReference>
<evidence type="ECO:0000256" key="1">
    <source>
        <dbReference type="ARBA" id="ARBA00006700"/>
    </source>
</evidence>
<dbReference type="Proteomes" id="UP000595564">
    <property type="component" value="Chromosome"/>
</dbReference>
<evidence type="ECO:0000313" key="7">
    <source>
        <dbReference type="EMBL" id="BBB32928.1"/>
    </source>
</evidence>
<reference evidence="7 8" key="1">
    <citation type="journal article" date="2012" name="Extremophiles">
        <title>Thermotomaculum hydrothermale gen. nov., sp. nov., a novel heterotrophic thermophile within the phylum Acidobacteria from a deep-sea hydrothermal vent chimney in the Southern Okinawa Trough.</title>
        <authorList>
            <person name="Izumi H."/>
            <person name="Nunoura T."/>
            <person name="Miyazaki M."/>
            <person name="Mino S."/>
            <person name="Toki T."/>
            <person name="Takai K."/>
            <person name="Sako Y."/>
            <person name="Sawabe T."/>
            <person name="Nakagawa S."/>
        </authorList>
    </citation>
    <scope>NUCLEOTIDE SEQUENCE [LARGE SCALE GENOMIC DNA]</scope>
    <source>
        <strain evidence="7 8">AC55</strain>
    </source>
</reference>
<dbReference type="KEGG" id="thyd:TTHT_1416"/>
<dbReference type="AlphaFoldDB" id="A0A7R6PFS4"/>
<protein>
    <recommendedName>
        <fullName evidence="6">Large ribosomal subunit protein uL23</fullName>
    </recommendedName>
</protein>
<dbReference type="RefSeq" id="WP_201327230.1">
    <property type="nucleotide sequence ID" value="NZ_AP017470.1"/>
</dbReference>
<accession>A0A7R6PFS4</accession>
<keyword evidence="3 6" id="KW-0694">RNA-binding</keyword>
<evidence type="ECO:0000256" key="6">
    <source>
        <dbReference type="HAMAP-Rule" id="MF_01369"/>
    </source>
</evidence>
<dbReference type="GO" id="GO:1990904">
    <property type="term" value="C:ribonucleoprotein complex"/>
    <property type="evidence" value="ECO:0007669"/>
    <property type="project" value="UniProtKB-KW"/>
</dbReference>
<evidence type="ECO:0000256" key="4">
    <source>
        <dbReference type="ARBA" id="ARBA00022980"/>
    </source>
</evidence>
<dbReference type="GO" id="GO:0003735">
    <property type="term" value="F:structural constituent of ribosome"/>
    <property type="evidence" value="ECO:0007669"/>
    <property type="project" value="InterPro"/>
</dbReference>
<gene>
    <name evidence="6 7" type="primary">rplW</name>
    <name evidence="7" type="ORF">TTHT_1416</name>
</gene>
<dbReference type="GO" id="GO:0019843">
    <property type="term" value="F:rRNA binding"/>
    <property type="evidence" value="ECO:0007669"/>
    <property type="project" value="UniProtKB-UniRule"/>
</dbReference>
<dbReference type="Pfam" id="PF00276">
    <property type="entry name" value="Ribosomal_L23"/>
    <property type="match status" value="1"/>
</dbReference>